<keyword evidence="2" id="KW-1185">Reference proteome</keyword>
<evidence type="ECO:0000313" key="1">
    <source>
        <dbReference type="EMBL" id="VEN44900.1"/>
    </source>
</evidence>
<protein>
    <submittedName>
        <fullName evidence="1">Uncharacterized protein</fullName>
    </submittedName>
</protein>
<sequence>MLTINYYFSVSKLPQIACAWSGRKSIVQDKYMANLVLEMPCVKAAVPQKSIFEYFVKNLPNLAIETQERTYQESI</sequence>
<accession>A0A653CCW4</accession>
<dbReference type="OrthoDB" id="73890at2759"/>
<evidence type="ECO:0000313" key="2">
    <source>
        <dbReference type="Proteomes" id="UP000410492"/>
    </source>
</evidence>
<dbReference type="AlphaFoldDB" id="A0A653CCW4"/>
<reference evidence="1 2" key="1">
    <citation type="submission" date="2019-01" db="EMBL/GenBank/DDBJ databases">
        <authorList>
            <person name="Sayadi A."/>
        </authorList>
    </citation>
    <scope>NUCLEOTIDE SEQUENCE [LARGE SCALE GENOMIC DNA]</scope>
</reference>
<name>A0A653CCW4_CALMS</name>
<organism evidence="1 2">
    <name type="scientific">Callosobruchus maculatus</name>
    <name type="common">Southern cowpea weevil</name>
    <name type="synonym">Pulse bruchid</name>
    <dbReference type="NCBI Taxonomy" id="64391"/>
    <lineage>
        <taxon>Eukaryota</taxon>
        <taxon>Metazoa</taxon>
        <taxon>Ecdysozoa</taxon>
        <taxon>Arthropoda</taxon>
        <taxon>Hexapoda</taxon>
        <taxon>Insecta</taxon>
        <taxon>Pterygota</taxon>
        <taxon>Neoptera</taxon>
        <taxon>Endopterygota</taxon>
        <taxon>Coleoptera</taxon>
        <taxon>Polyphaga</taxon>
        <taxon>Cucujiformia</taxon>
        <taxon>Chrysomeloidea</taxon>
        <taxon>Chrysomelidae</taxon>
        <taxon>Bruchinae</taxon>
        <taxon>Bruchini</taxon>
        <taxon>Callosobruchus</taxon>
    </lineage>
</organism>
<dbReference type="EMBL" id="CAACVG010007334">
    <property type="protein sequence ID" value="VEN44900.1"/>
    <property type="molecule type" value="Genomic_DNA"/>
</dbReference>
<proteinExistence type="predicted"/>
<gene>
    <name evidence="1" type="ORF">CALMAC_LOCUS7535</name>
</gene>
<dbReference type="Proteomes" id="UP000410492">
    <property type="component" value="Unassembled WGS sequence"/>
</dbReference>